<organism evidence="3 4">
    <name type="scientific">Chlorobaculum thiosulfatiphilum</name>
    <name type="common">Chlorobium limicola f.sp. thiosulfatophilum</name>
    <dbReference type="NCBI Taxonomy" id="115852"/>
    <lineage>
        <taxon>Bacteria</taxon>
        <taxon>Pseudomonadati</taxon>
        <taxon>Chlorobiota</taxon>
        <taxon>Chlorobiia</taxon>
        <taxon>Chlorobiales</taxon>
        <taxon>Chlorobiaceae</taxon>
        <taxon>Chlorobaculum</taxon>
    </lineage>
</organism>
<feature type="compositionally biased region" description="Polar residues" evidence="1">
    <location>
        <begin position="98"/>
        <end position="119"/>
    </location>
</feature>
<dbReference type="RefSeq" id="WP_139457899.1">
    <property type="nucleotide sequence ID" value="NZ_VDCH01000047.1"/>
</dbReference>
<feature type="region of interest" description="Disordered" evidence="1">
    <location>
        <begin position="55"/>
        <end position="140"/>
    </location>
</feature>
<gene>
    <name evidence="3" type="ORF">FGF66_12180</name>
</gene>
<name>A0A5C4RZP9_CHLTI</name>
<dbReference type="OrthoDB" id="9843996at2"/>
<protein>
    <submittedName>
        <fullName evidence="3">Uncharacterized protein</fullName>
    </submittedName>
</protein>
<evidence type="ECO:0000313" key="3">
    <source>
        <dbReference type="EMBL" id="TNJ36161.1"/>
    </source>
</evidence>
<comment type="caution">
    <text evidence="3">The sequence shown here is derived from an EMBL/GenBank/DDBJ whole genome shotgun (WGS) entry which is preliminary data.</text>
</comment>
<dbReference type="Proteomes" id="UP000308271">
    <property type="component" value="Unassembled WGS sequence"/>
</dbReference>
<proteinExistence type="predicted"/>
<evidence type="ECO:0000256" key="1">
    <source>
        <dbReference type="SAM" id="MobiDB-lite"/>
    </source>
</evidence>
<sequence>MKRSIVYAGMFSVMVIMPAMTAQAENVGNLSDAVTTSVIPSINWIEMPEIAPEVSGAIVPPSETQTPTVPSGEGAAVPSGEGATTPSGDGTRPEQSPDDVQQQSERMASQTGKTPQSPEKSADDMDMESERMRKVGAPRF</sequence>
<feature type="chain" id="PRO_5023101944" evidence="2">
    <location>
        <begin position="25"/>
        <end position="140"/>
    </location>
</feature>
<feature type="signal peptide" evidence="2">
    <location>
        <begin position="1"/>
        <end position="24"/>
    </location>
</feature>
<accession>A0A5C4RZP9</accession>
<evidence type="ECO:0000256" key="2">
    <source>
        <dbReference type="SAM" id="SignalP"/>
    </source>
</evidence>
<evidence type="ECO:0000313" key="4">
    <source>
        <dbReference type="Proteomes" id="UP000308271"/>
    </source>
</evidence>
<keyword evidence="2" id="KW-0732">Signal</keyword>
<reference evidence="3 4" key="1">
    <citation type="submission" date="2019-05" db="EMBL/GenBank/DDBJ databases">
        <title>Draft Whole-Genome sequence of the green sulfur bacterium Chlorobaculum thiosulfatiphilum DSM 249.</title>
        <authorList>
            <person name="Meyer T.E."/>
            <person name="Kyndt J.A."/>
        </authorList>
    </citation>
    <scope>NUCLEOTIDE SEQUENCE [LARGE SCALE GENOMIC DNA]</scope>
    <source>
        <strain evidence="3 4">DSM 249</strain>
    </source>
</reference>
<feature type="compositionally biased region" description="Basic and acidic residues" evidence="1">
    <location>
        <begin position="120"/>
        <end position="133"/>
    </location>
</feature>
<dbReference type="AlphaFoldDB" id="A0A5C4RZP9"/>
<keyword evidence="4" id="KW-1185">Reference proteome</keyword>
<dbReference type="EMBL" id="VDCH01000047">
    <property type="protein sequence ID" value="TNJ36161.1"/>
    <property type="molecule type" value="Genomic_DNA"/>
</dbReference>